<organism evidence="1 2">
    <name type="scientific">Halpernia frigidisoli</name>
    <dbReference type="NCBI Taxonomy" id="1125876"/>
    <lineage>
        <taxon>Bacteria</taxon>
        <taxon>Pseudomonadati</taxon>
        <taxon>Bacteroidota</taxon>
        <taxon>Flavobacteriia</taxon>
        <taxon>Flavobacteriales</taxon>
        <taxon>Weeksellaceae</taxon>
        <taxon>Chryseobacterium group</taxon>
        <taxon>Halpernia</taxon>
    </lineage>
</organism>
<dbReference type="RefSeq" id="WP_090082019.1">
    <property type="nucleotide sequence ID" value="NZ_FOQT01000005.1"/>
</dbReference>
<dbReference type="AlphaFoldDB" id="A0A1I3IQ59"/>
<gene>
    <name evidence="1" type="ORF">SAMN05443292_2733</name>
</gene>
<accession>A0A1I3IQ59</accession>
<keyword evidence="2" id="KW-1185">Reference proteome</keyword>
<dbReference type="EMBL" id="FOQT01000005">
    <property type="protein sequence ID" value="SFI50108.1"/>
    <property type="molecule type" value="Genomic_DNA"/>
</dbReference>
<evidence type="ECO:0000313" key="1">
    <source>
        <dbReference type="EMBL" id="SFI50108.1"/>
    </source>
</evidence>
<name>A0A1I3IQ59_9FLAO</name>
<reference evidence="1 2" key="1">
    <citation type="submission" date="2016-10" db="EMBL/GenBank/DDBJ databases">
        <authorList>
            <person name="de Groot N.N."/>
        </authorList>
    </citation>
    <scope>NUCLEOTIDE SEQUENCE [LARGE SCALE GENOMIC DNA]</scope>
    <source>
        <strain evidence="1 2">DSM 26000</strain>
    </source>
</reference>
<dbReference type="PROSITE" id="PS51257">
    <property type="entry name" value="PROKAR_LIPOPROTEIN"/>
    <property type="match status" value="1"/>
</dbReference>
<proteinExistence type="predicted"/>
<dbReference type="Proteomes" id="UP000198931">
    <property type="component" value="Unassembled WGS sequence"/>
</dbReference>
<protein>
    <submittedName>
        <fullName evidence="1">Uncharacterized protein</fullName>
    </submittedName>
</protein>
<dbReference type="OrthoDB" id="767755at2"/>
<dbReference type="STRING" id="1125876.SAMN05443292_2733"/>
<sequence length="382" mass="44196">MKNIIILIFATTSLISCQNKKPETKIKPENMDISLIKTHLKLQEKIELSEKDTDTTHLYRLTDTDIELGGQIVEQGMKNSGYKSPNKENFEKRVREIFETNCDCKYAGAKKHSNFATYIVNSNQENNILKTEYDYTYNHIFAFPNYKVISNLPLLHDIVEVNNNTFKINLDQNTIARNKYFFNDSRADLTWLLINDKEFLKTLLITFGYDKEEKINALVINELYGQYSTEIPFSNVDKLGEMFFVKDCDGKLIIRELLLKYVSTSTTKDDDRFIYALSSYAADLFSDDVNNIFEEKPSKKFTMEEKAKIVAYVANIESPAFYKFKPMNSDKAWHNAGTTLYNITAAQPEILRIIEKNNYYGLQPLKDVIESDQFAEEAPISN</sequence>
<evidence type="ECO:0000313" key="2">
    <source>
        <dbReference type="Proteomes" id="UP000198931"/>
    </source>
</evidence>